<reference evidence="2" key="1">
    <citation type="submission" date="2024-02" db="EMBL/GenBank/DDBJ databases">
        <authorList>
            <consortium name="ELIXIR-Norway"/>
            <consortium name="Elixir Norway"/>
        </authorList>
    </citation>
    <scope>NUCLEOTIDE SEQUENCE</scope>
</reference>
<feature type="compositionally biased region" description="Polar residues" evidence="1">
    <location>
        <begin position="481"/>
        <end position="491"/>
    </location>
</feature>
<feature type="region of interest" description="Disordered" evidence="1">
    <location>
        <begin position="480"/>
        <end position="564"/>
    </location>
</feature>
<feature type="compositionally biased region" description="Polar residues" evidence="1">
    <location>
        <begin position="512"/>
        <end position="534"/>
    </location>
</feature>
<evidence type="ECO:0000313" key="2">
    <source>
        <dbReference type="EMBL" id="CAK9226290.1"/>
    </source>
</evidence>
<sequence>MGKLAECHFWRRKEDDWCDNEPREIPACCAKALPRQIFNGWRGYPWHHPNYDRRSVCKGFSVGRTLGGVFPGGIPLCDRAACPCKALKDGHFAHCLSEENHIADAYCRSRHSFQLFRRTATKTRPYPVYVKLAGCGWLSANEKMTDKRSQETSGRMSSPETSEGISQHICKCSIAKGVAVPTLKNRSQTPQQSPCSRGSQCSHWKGQVSRDICQGLDDNMGMDCDLKRSERHARLESSANVQSSRWTCHPLFCDSCCSATNLSPPQTRDRAEMLACGARCPCKALLPRAKSHAKGPAAEQIQSWQKARLQARKTRSQHRDLDVWDCATHSRPSSPGRRILRCPEAIHTRKKHKAPQCKEHKDCDQNPRMFDNDDVYLPSPRLITCAQHMDKLCVSRGCSPFYSCMNKGNVSSLQSMECGDVPCSRTSSHSSALSSNPVSQPCSRPISPPCPRSISPILAPCSRQISSPCHSRWTSRPHLNHVSSAHSKSNFPCSRSVSPPHSRPDSPHHSRWTSPPHSSHVSTGHLKSNISHSRAVSPLHSRPRSPCPCSRPVSPRHSSPLPPSPCQRSISPPCSRPICTPCLSPCSNSFRRPISPCSRSISPISPKSIVPCKSHSVSKIDANCHSSQDPSCSCKLYNPCRDCNCHRVWTTDHGRPVPCSNATLCRNCPCHKRKLRSSCWGRKYPNAKRQGSPKRRGINNPCKKTWDNRSMDDVELPSPTCKTSPCVFSPQPCSSPSQLGPSSSTTVNCDSHKEAPGIGNHVNLSRETCYQASPVATTSGSLSQQCLNCDCHKNAVGIFSNTNPNLSRETCYQASPVASTSGSMNWNPSSAPLVYGGSPPWPPLCCTLRCTDCTPSCVSSRTANPAVDQNHHFKGKCHNQAKPATLPSSLKLLKAGAKPPNSICNTPQHKGLTLSPMTPPHNCCCGMCEGTDTFVRIKMMCRTCCCVHSCCCGNCPCSNPYCSAFPKKHPHPYPIR</sequence>
<proteinExistence type="predicted"/>
<evidence type="ECO:0000313" key="3">
    <source>
        <dbReference type="Proteomes" id="UP001497512"/>
    </source>
</evidence>
<organism evidence="2 3">
    <name type="scientific">Sphagnum troendelagicum</name>
    <dbReference type="NCBI Taxonomy" id="128251"/>
    <lineage>
        <taxon>Eukaryota</taxon>
        <taxon>Viridiplantae</taxon>
        <taxon>Streptophyta</taxon>
        <taxon>Embryophyta</taxon>
        <taxon>Bryophyta</taxon>
        <taxon>Sphagnophytina</taxon>
        <taxon>Sphagnopsida</taxon>
        <taxon>Sphagnales</taxon>
        <taxon>Sphagnaceae</taxon>
        <taxon>Sphagnum</taxon>
    </lineage>
</organism>
<dbReference type="Proteomes" id="UP001497512">
    <property type="component" value="Chromosome 5"/>
</dbReference>
<feature type="compositionally biased region" description="Polar residues" evidence="1">
    <location>
        <begin position="184"/>
        <end position="202"/>
    </location>
</feature>
<gene>
    <name evidence="2" type="ORF">CSSPTR1EN2_LOCUS18165</name>
</gene>
<feature type="region of interest" description="Disordered" evidence="1">
    <location>
        <begin position="183"/>
        <end position="202"/>
    </location>
</feature>
<protein>
    <submittedName>
        <fullName evidence="2">Uncharacterized protein</fullName>
    </submittedName>
</protein>
<accession>A0ABP0UPS2</accession>
<evidence type="ECO:0000256" key="1">
    <source>
        <dbReference type="SAM" id="MobiDB-lite"/>
    </source>
</evidence>
<keyword evidence="3" id="KW-1185">Reference proteome</keyword>
<dbReference type="EMBL" id="OZ019897">
    <property type="protein sequence ID" value="CAK9226290.1"/>
    <property type="molecule type" value="Genomic_DNA"/>
</dbReference>
<feature type="compositionally biased region" description="Low complexity" evidence="1">
    <location>
        <begin position="547"/>
        <end position="559"/>
    </location>
</feature>
<name>A0ABP0UPS2_9BRYO</name>